<dbReference type="RefSeq" id="WP_088564349.1">
    <property type="nucleotide sequence ID" value="NZ_CP020946.1"/>
</dbReference>
<dbReference type="OrthoDB" id="9342520at2"/>
<organism evidence="2 3">
    <name type="scientific">Bdellovibrio bacteriovorus</name>
    <dbReference type="NCBI Taxonomy" id="959"/>
    <lineage>
        <taxon>Bacteria</taxon>
        <taxon>Pseudomonadati</taxon>
        <taxon>Bdellovibrionota</taxon>
        <taxon>Bdellovibrionia</taxon>
        <taxon>Bdellovibrionales</taxon>
        <taxon>Pseudobdellovibrionaceae</taxon>
        <taxon>Bdellovibrio</taxon>
    </lineage>
</organism>
<evidence type="ECO:0000313" key="3">
    <source>
        <dbReference type="Proteomes" id="UP000197003"/>
    </source>
</evidence>
<sequence>MKSVKQAFIILLSLVLTTSCAQPNLLTDVSDTDSDDALYYEAKKKLDALEWDEAIDIIENQLSPSYAAKVSVKETLAGAYAGKCGFTFVDIISGMQNSPSANIFPFFVSIFGGNTLDTASCDQAISIISSLGTVLQRTQDQNLFMTILGIARIGTTLGAKLDPTNDGVADGVYNTDFSVCHNYSGAPGTATATDGWEQPGPSPQNPLAIPAPVVAPTRSVTDTEAKKVASGIGLIFENISALASVLSGDNSTLTALQDALTQCEDVAGAGNCTATNEAAVTPELLYTIRVLMDANGMGFGTCDPTKVYPDAAACCPRLKIPGF</sequence>
<feature type="signal peptide" evidence="1">
    <location>
        <begin position="1"/>
        <end position="21"/>
    </location>
</feature>
<name>A0A1Z3N5I7_BDEBC</name>
<dbReference type="AlphaFoldDB" id="A0A1Z3N5I7"/>
<gene>
    <name evidence="2" type="ORF">B9G79_03670</name>
</gene>
<proteinExistence type="predicted"/>
<dbReference type="EMBL" id="CP020946">
    <property type="protein sequence ID" value="ASD62728.1"/>
    <property type="molecule type" value="Genomic_DNA"/>
</dbReference>
<feature type="chain" id="PRO_5012509361" description="Lipoprotein" evidence="1">
    <location>
        <begin position="22"/>
        <end position="323"/>
    </location>
</feature>
<reference evidence="2 3" key="1">
    <citation type="submission" date="2017-04" db="EMBL/GenBank/DDBJ databases">
        <title>Whole genome sequence of Bdellovibrio bacteriovorus strain SSB218315.</title>
        <authorList>
            <person name="Oyedara O."/>
            <person name="Rodriguez-Perez M.A."/>
        </authorList>
    </citation>
    <scope>NUCLEOTIDE SEQUENCE [LARGE SCALE GENOMIC DNA]</scope>
    <source>
        <strain evidence="2 3">SSB218315</strain>
    </source>
</reference>
<evidence type="ECO:0000256" key="1">
    <source>
        <dbReference type="SAM" id="SignalP"/>
    </source>
</evidence>
<accession>A0A1Z3N5I7</accession>
<evidence type="ECO:0000313" key="2">
    <source>
        <dbReference type="EMBL" id="ASD62728.1"/>
    </source>
</evidence>
<protein>
    <recommendedName>
        <fullName evidence="4">Lipoprotein</fullName>
    </recommendedName>
</protein>
<dbReference type="Proteomes" id="UP000197003">
    <property type="component" value="Chromosome"/>
</dbReference>
<evidence type="ECO:0008006" key="4">
    <source>
        <dbReference type="Google" id="ProtNLM"/>
    </source>
</evidence>
<dbReference type="PROSITE" id="PS51257">
    <property type="entry name" value="PROKAR_LIPOPROTEIN"/>
    <property type="match status" value="1"/>
</dbReference>
<keyword evidence="1" id="KW-0732">Signal</keyword>